<dbReference type="Gene3D" id="3.40.190.290">
    <property type="match status" value="1"/>
</dbReference>
<reference evidence="7 8" key="1">
    <citation type="submission" date="2019-05" db="EMBL/GenBank/DDBJ databases">
        <title>Draft Genome Sequences of Six Type Strains of the Genus Massilia.</title>
        <authorList>
            <person name="Miess H."/>
            <person name="Frediansyhah A."/>
            <person name="Gross H."/>
        </authorList>
    </citation>
    <scope>NUCLEOTIDE SEQUENCE [LARGE SCALE GENOMIC DNA]</scope>
    <source>
        <strain evidence="7 8">DSMZ 26121</strain>
    </source>
</reference>
<dbReference type="Pfam" id="PF03466">
    <property type="entry name" value="LysR_substrate"/>
    <property type="match status" value="1"/>
</dbReference>
<dbReference type="InterPro" id="IPR000847">
    <property type="entry name" value="LysR_HTH_N"/>
</dbReference>
<gene>
    <name evidence="7" type="ORF">FCL38_22795</name>
    <name evidence="6" type="ORF">FHS02_003658</name>
</gene>
<keyword evidence="4" id="KW-0804">Transcription</keyword>
<dbReference type="SUPFAM" id="SSF53850">
    <property type="entry name" value="Periplasmic binding protein-like II"/>
    <property type="match status" value="1"/>
</dbReference>
<name>A0A4P8HSU7_9BURK</name>
<dbReference type="InterPro" id="IPR005119">
    <property type="entry name" value="LysR_subst-bd"/>
</dbReference>
<dbReference type="PROSITE" id="PS50931">
    <property type="entry name" value="HTH_LYSR"/>
    <property type="match status" value="1"/>
</dbReference>
<dbReference type="GO" id="GO:0003700">
    <property type="term" value="F:DNA-binding transcription factor activity"/>
    <property type="evidence" value="ECO:0007669"/>
    <property type="project" value="InterPro"/>
</dbReference>
<evidence type="ECO:0000256" key="3">
    <source>
        <dbReference type="ARBA" id="ARBA00023125"/>
    </source>
</evidence>
<dbReference type="CDD" id="cd08472">
    <property type="entry name" value="PBP2_CrgA_like_3"/>
    <property type="match status" value="1"/>
</dbReference>
<dbReference type="PANTHER" id="PTHR30537:SF72">
    <property type="entry name" value="LYSR FAMILY TRANSCRIPTIONAL REGULATOR"/>
    <property type="match status" value="1"/>
</dbReference>
<dbReference type="GO" id="GO:0006351">
    <property type="term" value="P:DNA-templated transcription"/>
    <property type="evidence" value="ECO:0007669"/>
    <property type="project" value="TreeGrafter"/>
</dbReference>
<evidence type="ECO:0000313" key="9">
    <source>
        <dbReference type="Proteomes" id="UP000584325"/>
    </source>
</evidence>
<reference evidence="6 9" key="2">
    <citation type="submission" date="2020-08" db="EMBL/GenBank/DDBJ databases">
        <title>Genomic Encyclopedia of Type Strains, Phase III (KMG-III): the genomes of soil and plant-associated and newly described type strains.</title>
        <authorList>
            <person name="Whitman W."/>
        </authorList>
    </citation>
    <scope>NUCLEOTIDE SEQUENCE [LARGE SCALE GENOMIC DNA]</scope>
    <source>
        <strain evidence="6 9">CECT 7753</strain>
    </source>
</reference>
<feature type="domain" description="HTH lysR-type" evidence="5">
    <location>
        <begin position="1"/>
        <end position="59"/>
    </location>
</feature>
<organism evidence="6 9">
    <name type="scientific">Pseudoduganella umbonata</name>
    <dbReference type="NCBI Taxonomy" id="864828"/>
    <lineage>
        <taxon>Bacteria</taxon>
        <taxon>Pseudomonadati</taxon>
        <taxon>Pseudomonadota</taxon>
        <taxon>Betaproteobacteria</taxon>
        <taxon>Burkholderiales</taxon>
        <taxon>Oxalobacteraceae</taxon>
        <taxon>Telluria group</taxon>
        <taxon>Pseudoduganella</taxon>
    </lineage>
</organism>
<keyword evidence="2" id="KW-0805">Transcription regulation</keyword>
<protein>
    <submittedName>
        <fullName evidence="6 7">LysR family transcriptional regulator</fullName>
    </submittedName>
</protein>
<dbReference type="Proteomes" id="UP000584325">
    <property type="component" value="Unassembled WGS sequence"/>
</dbReference>
<dbReference type="SUPFAM" id="SSF46785">
    <property type="entry name" value="Winged helix' DNA-binding domain"/>
    <property type="match status" value="1"/>
</dbReference>
<evidence type="ECO:0000313" key="8">
    <source>
        <dbReference type="Proteomes" id="UP000298763"/>
    </source>
</evidence>
<evidence type="ECO:0000256" key="4">
    <source>
        <dbReference type="ARBA" id="ARBA00023163"/>
    </source>
</evidence>
<dbReference type="Pfam" id="PF00126">
    <property type="entry name" value="HTH_1"/>
    <property type="match status" value="1"/>
</dbReference>
<dbReference type="AlphaFoldDB" id="A0A4P8HSU7"/>
<keyword evidence="3" id="KW-0238">DNA-binding</keyword>
<dbReference type="Proteomes" id="UP000298763">
    <property type="component" value="Chromosome"/>
</dbReference>
<dbReference type="EMBL" id="CP040017">
    <property type="protein sequence ID" value="QCP12957.1"/>
    <property type="molecule type" value="Genomic_DNA"/>
</dbReference>
<keyword evidence="8" id="KW-1185">Reference proteome</keyword>
<dbReference type="EMBL" id="JACHXS010000007">
    <property type="protein sequence ID" value="MBB3222820.1"/>
    <property type="molecule type" value="Genomic_DNA"/>
</dbReference>
<evidence type="ECO:0000259" key="5">
    <source>
        <dbReference type="PROSITE" id="PS50931"/>
    </source>
</evidence>
<dbReference type="InterPro" id="IPR036390">
    <property type="entry name" value="WH_DNA-bd_sf"/>
</dbReference>
<dbReference type="InterPro" id="IPR036388">
    <property type="entry name" value="WH-like_DNA-bd_sf"/>
</dbReference>
<dbReference type="RefSeq" id="WP_137315753.1">
    <property type="nucleotide sequence ID" value="NZ_CP040017.1"/>
</dbReference>
<dbReference type="InterPro" id="IPR058163">
    <property type="entry name" value="LysR-type_TF_proteobact-type"/>
</dbReference>
<proteinExistence type="inferred from homology"/>
<dbReference type="FunFam" id="3.40.190.290:FF:000001">
    <property type="entry name" value="Transcriptional regulator, LysR family"/>
    <property type="match status" value="1"/>
</dbReference>
<evidence type="ECO:0000256" key="2">
    <source>
        <dbReference type="ARBA" id="ARBA00023015"/>
    </source>
</evidence>
<evidence type="ECO:0000313" key="6">
    <source>
        <dbReference type="EMBL" id="MBB3222820.1"/>
    </source>
</evidence>
<sequence>MDKLRAMQVFVRIVEANSFTKAAETLGLPRAALTATIKNLEAYLGTMLLQRTTRRLALTPDGADYHAQCVQILDAVAASEQAFRGATAAPRGTLRIDLPDALGRHVILPDIAGFAKAWPELALTLSFSDRLVDLTQEGIDCALRVGALQDSSLVGRQVGSMRFVTCAAPAYLALHGTPRSIDDLRSHQGIVHFSGRTGRPFDWDFIVDGAVVKAQVPGRIAVNNADANVACALQGLGITQAACYQVRGHLERGELVELLADTPPAPMPVSLLYPRGRMAAPKLRVFAEWITALLARDPGLAPLTTERTGARP</sequence>
<dbReference type="OrthoDB" id="8538345at2"/>
<dbReference type="Gene3D" id="1.10.10.10">
    <property type="entry name" value="Winged helix-like DNA-binding domain superfamily/Winged helix DNA-binding domain"/>
    <property type="match status" value="1"/>
</dbReference>
<comment type="similarity">
    <text evidence="1">Belongs to the LysR transcriptional regulatory family.</text>
</comment>
<evidence type="ECO:0000313" key="7">
    <source>
        <dbReference type="EMBL" id="QCP12957.1"/>
    </source>
</evidence>
<accession>A0A4P8HSU7</accession>
<dbReference type="FunFam" id="1.10.10.10:FF:000001">
    <property type="entry name" value="LysR family transcriptional regulator"/>
    <property type="match status" value="1"/>
</dbReference>
<dbReference type="PANTHER" id="PTHR30537">
    <property type="entry name" value="HTH-TYPE TRANSCRIPTIONAL REGULATOR"/>
    <property type="match status" value="1"/>
</dbReference>
<evidence type="ECO:0000256" key="1">
    <source>
        <dbReference type="ARBA" id="ARBA00009437"/>
    </source>
</evidence>
<dbReference type="GO" id="GO:0043565">
    <property type="term" value="F:sequence-specific DNA binding"/>
    <property type="evidence" value="ECO:0007669"/>
    <property type="project" value="TreeGrafter"/>
</dbReference>